<proteinExistence type="predicted"/>
<gene>
    <name evidence="1" type="ORF">F5985_09975</name>
</gene>
<dbReference type="EMBL" id="VYSB01000009">
    <property type="protein sequence ID" value="MYZ52452.1"/>
    <property type="molecule type" value="Genomic_DNA"/>
</dbReference>
<reference evidence="1 2" key="1">
    <citation type="submission" date="2019-09" db="EMBL/GenBank/DDBJ databases">
        <title>Identification of Malikia spinosa a prominent benzene-, toluene-, and ethylbenzene-degrading bacterium: enrichment, isolation and whole genome sequencing.</title>
        <authorList>
            <person name="Tancsics A."/>
            <person name="Revesz F."/>
            <person name="Kriszt B."/>
        </authorList>
    </citation>
    <scope>NUCLEOTIDE SEQUENCE [LARGE SCALE GENOMIC DNA]</scope>
    <source>
        <strain evidence="1 2">AB6</strain>
    </source>
</reference>
<evidence type="ECO:0000313" key="2">
    <source>
        <dbReference type="Proteomes" id="UP000481947"/>
    </source>
</evidence>
<dbReference type="RefSeq" id="WP_161125293.1">
    <property type="nucleotide sequence ID" value="NZ_VYSB01000009.1"/>
</dbReference>
<sequence length="135" mass="15824">MMDLKDREKFIDRQSTGSLSIGQLYTNKGKIRKTDKKKNMPINIKINKIDLEIIDHLAEKFEISRNLLIASIIECDVEQMFSTFETKPRYQLARAADDEITRKNLPHEYRGATWYWDVVGPSHEVFHPDEKGLKE</sequence>
<comment type="caution">
    <text evidence="1">The sequence shown here is derived from an EMBL/GenBank/DDBJ whole genome shotgun (WGS) entry which is preliminary data.</text>
</comment>
<dbReference type="AlphaFoldDB" id="A0A7C9IXZ9"/>
<evidence type="ECO:0000313" key="1">
    <source>
        <dbReference type="EMBL" id="MYZ52452.1"/>
    </source>
</evidence>
<organism evidence="1 2">
    <name type="scientific">Malikia spinosa</name>
    <dbReference type="NCBI Taxonomy" id="86180"/>
    <lineage>
        <taxon>Bacteria</taxon>
        <taxon>Pseudomonadati</taxon>
        <taxon>Pseudomonadota</taxon>
        <taxon>Betaproteobacteria</taxon>
        <taxon>Burkholderiales</taxon>
        <taxon>Comamonadaceae</taxon>
        <taxon>Malikia</taxon>
    </lineage>
</organism>
<dbReference type="Proteomes" id="UP000481947">
    <property type="component" value="Unassembled WGS sequence"/>
</dbReference>
<name>A0A7C9IXZ9_9BURK</name>
<accession>A0A7C9IXZ9</accession>
<protein>
    <submittedName>
        <fullName evidence="1">Uncharacterized protein</fullName>
    </submittedName>
</protein>